<gene>
    <name evidence="4" type="ordered locus">MycrhN_5946</name>
</gene>
<dbReference type="EMBL" id="CP003169">
    <property type="protein sequence ID" value="AEV76408.1"/>
    <property type="molecule type" value="Genomic_DNA"/>
</dbReference>
<feature type="transmembrane region" description="Helical" evidence="1">
    <location>
        <begin position="437"/>
        <end position="459"/>
    </location>
</feature>
<dbReference type="InterPro" id="IPR046923">
    <property type="entry name" value="CATRA-C"/>
</dbReference>
<dbReference type="RefSeq" id="WP_014214145.1">
    <property type="nucleotide sequence ID" value="NC_016604.1"/>
</dbReference>
<sequence length="497" mass="53221">MTTDILEPALYVFVFSPLEPDVTAPTRALAKAWSAASILGVTEPVPGCNRPVDLPHEMPVDDVWFRVVAAKSDASGERNAIAFTAHDVAAVMVMLRAETGDGWEELDDGWAQAVGEADWTGALGVAHVYTGIDTGSDTRVASAGDSARAILVRNSPAGMEHSSVVKPDIALWQMEKPWGRALVVLAASSSADSLAEWCWLSKTAEDVGGLVRFLMHASKLRFELGVFETDISALRELERRLDSSLEELFSLHEQFERSGAAADELIDAQSRLGRAQGDAVGLLISITHLRDLRRTVQIAAHNIGAYSPEPLQGTASDTSPFVWESTLAGWLDDRIGHEIAYLESCRERVSEAQSLTDLRLQQVAAAHARTANWLTVLQTSVLGSLLGAFGVATVFGEHFEVAKSVRVAIMVLVAAMALMLPLLAVRWSHGYRWPELLAAGLLGAAVGWAATVGAWQAGWLDATPFVVLSAAGLGCALFAGAASVANSGRSPRRPKRN</sequence>
<dbReference type="NCBIfam" id="NF038357">
    <property type="entry name" value="BN6_48550_fam"/>
    <property type="match status" value="1"/>
</dbReference>
<keyword evidence="1" id="KW-0472">Membrane</keyword>
<evidence type="ECO:0000313" key="4">
    <source>
        <dbReference type="EMBL" id="AEV76408.1"/>
    </source>
</evidence>
<keyword evidence="5" id="KW-1185">Reference proteome</keyword>
<dbReference type="OrthoDB" id="4149396at2"/>
<feature type="domain" description="CASPASE and TPR Repeat-Associated N-terminal" evidence="2">
    <location>
        <begin position="10"/>
        <end position="201"/>
    </location>
</feature>
<evidence type="ECO:0000259" key="2">
    <source>
        <dbReference type="Pfam" id="PF20269"/>
    </source>
</evidence>
<protein>
    <submittedName>
        <fullName evidence="4">Uncharacterized protein</fullName>
    </submittedName>
</protein>
<keyword evidence="1" id="KW-1133">Transmembrane helix</keyword>
<feature type="transmembrane region" description="Helical" evidence="1">
    <location>
        <begin position="407"/>
        <end position="425"/>
    </location>
</feature>
<proteinExistence type="predicted"/>
<accession>G8RQE2</accession>
<dbReference type="Proteomes" id="UP000005442">
    <property type="component" value="Chromosome"/>
</dbReference>
<keyword evidence="1" id="KW-0812">Transmembrane</keyword>
<evidence type="ECO:0000313" key="5">
    <source>
        <dbReference type="Proteomes" id="UP000005442"/>
    </source>
</evidence>
<dbReference type="InterPro" id="IPR046922">
    <property type="entry name" value="CATRA-N"/>
</dbReference>
<dbReference type="AlphaFoldDB" id="G8RQE2"/>
<dbReference type="eggNOG" id="ENOG5033TVZ">
    <property type="taxonomic scope" value="Bacteria"/>
</dbReference>
<name>G8RQE2_MYCRN</name>
<dbReference type="PATRIC" id="fig|710685.3.peg.5972"/>
<evidence type="ECO:0000256" key="1">
    <source>
        <dbReference type="SAM" id="Phobius"/>
    </source>
</evidence>
<feature type="transmembrane region" description="Helical" evidence="1">
    <location>
        <begin position="465"/>
        <end position="486"/>
    </location>
</feature>
<dbReference type="Pfam" id="PF20269">
    <property type="entry name" value="CATRA-N"/>
    <property type="match status" value="1"/>
</dbReference>
<dbReference type="KEGG" id="mrh:MycrhN_5946"/>
<feature type="transmembrane region" description="Helical" evidence="1">
    <location>
        <begin position="373"/>
        <end position="395"/>
    </location>
</feature>
<organism evidence="4 5">
    <name type="scientific">Mycolicibacterium rhodesiae (strain NBB3)</name>
    <name type="common">Mycobacterium rhodesiae</name>
    <dbReference type="NCBI Taxonomy" id="710685"/>
    <lineage>
        <taxon>Bacteria</taxon>
        <taxon>Bacillati</taxon>
        <taxon>Actinomycetota</taxon>
        <taxon>Actinomycetes</taxon>
        <taxon>Mycobacteriales</taxon>
        <taxon>Mycobacteriaceae</taxon>
        <taxon>Mycolicibacterium</taxon>
    </lineage>
</organism>
<feature type="domain" description="CASPASE and TPR Repeat-Associated C-terminal" evidence="3">
    <location>
        <begin position="210"/>
        <end position="348"/>
    </location>
</feature>
<evidence type="ECO:0000259" key="3">
    <source>
        <dbReference type="Pfam" id="PF20270"/>
    </source>
</evidence>
<dbReference type="Pfam" id="PF20270">
    <property type="entry name" value="CATRA-C"/>
    <property type="match status" value="1"/>
</dbReference>
<reference evidence="4 5" key="1">
    <citation type="submission" date="2011-12" db="EMBL/GenBank/DDBJ databases">
        <title>Complete sequence of Mycobacterium rhodesiae NBB3.</title>
        <authorList>
            <consortium name="US DOE Joint Genome Institute"/>
            <person name="Lucas S."/>
            <person name="Han J."/>
            <person name="Lapidus A."/>
            <person name="Cheng J.-F."/>
            <person name="Goodwin L."/>
            <person name="Pitluck S."/>
            <person name="Peters L."/>
            <person name="Mikhailova N."/>
            <person name="Gu W."/>
            <person name="Detter J.C."/>
            <person name="Han C."/>
            <person name="Tapia R."/>
            <person name="Land M."/>
            <person name="Hauser L."/>
            <person name="Kyrpides N."/>
            <person name="Ivanova N."/>
            <person name="Pagani I."/>
            <person name="Mattes T."/>
            <person name="Holmes A."/>
            <person name="Rutledge P."/>
            <person name="Paulsen I."/>
            <person name="Coleman N."/>
            <person name="Woyke T."/>
        </authorList>
    </citation>
    <scope>NUCLEOTIDE SEQUENCE [LARGE SCALE GENOMIC DNA]</scope>
    <source>
        <strain evidence="4 5">NBB3</strain>
    </source>
</reference>
<dbReference type="STRING" id="710685.MycrhN_5946"/>
<dbReference type="HOGENOM" id="CLU_548377_0_0_11"/>